<dbReference type="PROSITE" id="PS50297">
    <property type="entry name" value="ANK_REP_REGION"/>
    <property type="match status" value="3"/>
</dbReference>
<feature type="repeat" description="ANK" evidence="3">
    <location>
        <begin position="98"/>
        <end position="130"/>
    </location>
</feature>
<evidence type="ECO:0000313" key="4">
    <source>
        <dbReference type="EMBL" id="KAK8045821.1"/>
    </source>
</evidence>
<proteinExistence type="predicted"/>
<dbReference type="Proteomes" id="UP001446871">
    <property type="component" value="Unassembled WGS sequence"/>
</dbReference>
<evidence type="ECO:0000256" key="2">
    <source>
        <dbReference type="ARBA" id="ARBA00023043"/>
    </source>
</evidence>
<reference evidence="4 5" key="1">
    <citation type="submission" date="2023-01" db="EMBL/GenBank/DDBJ databases">
        <title>Analysis of 21 Apiospora genomes using comparative genomics revels a genus with tremendous synthesis potential of carbohydrate active enzymes and secondary metabolites.</title>
        <authorList>
            <person name="Sorensen T."/>
        </authorList>
    </citation>
    <scope>NUCLEOTIDE SEQUENCE [LARGE SCALE GENOMIC DNA]</scope>
    <source>
        <strain evidence="4 5">CBS 83171</strain>
    </source>
</reference>
<organism evidence="4 5">
    <name type="scientific">Apiospora saccharicola</name>
    <dbReference type="NCBI Taxonomy" id="335842"/>
    <lineage>
        <taxon>Eukaryota</taxon>
        <taxon>Fungi</taxon>
        <taxon>Dikarya</taxon>
        <taxon>Ascomycota</taxon>
        <taxon>Pezizomycotina</taxon>
        <taxon>Sordariomycetes</taxon>
        <taxon>Xylariomycetidae</taxon>
        <taxon>Amphisphaeriales</taxon>
        <taxon>Apiosporaceae</taxon>
        <taxon>Apiospora</taxon>
    </lineage>
</organism>
<keyword evidence="1" id="KW-0677">Repeat</keyword>
<dbReference type="InterPro" id="IPR036770">
    <property type="entry name" value="Ankyrin_rpt-contain_sf"/>
</dbReference>
<keyword evidence="5" id="KW-1185">Reference proteome</keyword>
<dbReference type="Pfam" id="PF12796">
    <property type="entry name" value="Ank_2"/>
    <property type="match status" value="1"/>
</dbReference>
<dbReference type="Gene3D" id="1.25.40.20">
    <property type="entry name" value="Ankyrin repeat-containing domain"/>
    <property type="match status" value="1"/>
</dbReference>
<accession>A0ABR1TGQ4</accession>
<dbReference type="PANTHER" id="PTHR24171:SF10">
    <property type="entry name" value="ANKYRIN REPEAT DOMAIN-CONTAINING PROTEIN 29-LIKE"/>
    <property type="match status" value="1"/>
</dbReference>
<dbReference type="PROSITE" id="PS50088">
    <property type="entry name" value="ANK_REPEAT"/>
    <property type="match status" value="3"/>
</dbReference>
<feature type="repeat" description="ANK" evidence="3">
    <location>
        <begin position="63"/>
        <end position="95"/>
    </location>
</feature>
<dbReference type="SUPFAM" id="SSF48403">
    <property type="entry name" value="Ankyrin repeat"/>
    <property type="match status" value="1"/>
</dbReference>
<evidence type="ECO:0008006" key="6">
    <source>
        <dbReference type="Google" id="ProtNLM"/>
    </source>
</evidence>
<comment type="caution">
    <text evidence="4">The sequence shown here is derived from an EMBL/GenBank/DDBJ whole genome shotgun (WGS) entry which is preliminary data.</text>
</comment>
<evidence type="ECO:0000256" key="3">
    <source>
        <dbReference type="PROSITE-ProRule" id="PRU00023"/>
    </source>
</evidence>
<evidence type="ECO:0000256" key="1">
    <source>
        <dbReference type="ARBA" id="ARBA00022737"/>
    </source>
</evidence>
<sequence>MLLEAGCNPNAITSAEGYAFTGHWLIDGNMTPLLRAVHLKRTDLVALLLEHNADVNMEATLGVRRTPLQEAAERGCLEMVKLLLSNGADPNAPSAFQRGGTALQLAAISGNCNIACVLLEHGADIYQPPSILGRWPLEGAAEHGRLAMIDYLWRVSGDTGFSDQICDRAIELAGDNGYEACQDMIRELRKGKDASTCDLMYGALAVE</sequence>
<dbReference type="SMART" id="SM00248">
    <property type="entry name" value="ANK"/>
    <property type="match status" value="4"/>
</dbReference>
<evidence type="ECO:0000313" key="5">
    <source>
        <dbReference type="Proteomes" id="UP001446871"/>
    </source>
</evidence>
<name>A0ABR1TGQ4_9PEZI</name>
<gene>
    <name evidence="4" type="ORF">PG996_013885</name>
</gene>
<keyword evidence="2 3" id="KW-0040">ANK repeat</keyword>
<dbReference type="Pfam" id="PF00023">
    <property type="entry name" value="Ank"/>
    <property type="match status" value="1"/>
</dbReference>
<dbReference type="PANTHER" id="PTHR24171">
    <property type="entry name" value="ANKYRIN REPEAT DOMAIN-CONTAINING PROTEIN 39-RELATED"/>
    <property type="match status" value="1"/>
</dbReference>
<feature type="repeat" description="ANK" evidence="3">
    <location>
        <begin position="28"/>
        <end position="60"/>
    </location>
</feature>
<dbReference type="InterPro" id="IPR002110">
    <property type="entry name" value="Ankyrin_rpt"/>
</dbReference>
<protein>
    <recommendedName>
        <fullName evidence="6">Ankyrin</fullName>
    </recommendedName>
</protein>
<dbReference type="EMBL" id="JAQQWM010000009">
    <property type="protein sequence ID" value="KAK8045821.1"/>
    <property type="molecule type" value="Genomic_DNA"/>
</dbReference>